<dbReference type="PANTHER" id="PTHR33361:SF15">
    <property type="entry name" value="DUF885 FAMILY LIPOPROTEIN"/>
    <property type="match status" value="1"/>
</dbReference>
<dbReference type="Proteomes" id="UP000250831">
    <property type="component" value="Unassembled WGS sequence"/>
</dbReference>
<dbReference type="InterPro" id="IPR010281">
    <property type="entry name" value="DUF885"/>
</dbReference>
<name>A0A363NKF8_9SPHI</name>
<dbReference type="Pfam" id="PF05960">
    <property type="entry name" value="DUF885"/>
    <property type="match status" value="1"/>
</dbReference>
<dbReference type="OrthoDB" id="9760040at2"/>
<reference evidence="1 2" key="1">
    <citation type="submission" date="2018-04" db="EMBL/GenBank/DDBJ databases">
        <title>Sphingobacterium sp. M46 Genome.</title>
        <authorList>
            <person name="Cheng J."/>
            <person name="Li Y."/>
        </authorList>
    </citation>
    <scope>NUCLEOTIDE SEQUENCE [LARGE SCALE GENOMIC DNA]</scope>
    <source>
        <strain evidence="1 2">M46</strain>
    </source>
</reference>
<dbReference type="PANTHER" id="PTHR33361">
    <property type="entry name" value="GLR0591 PROTEIN"/>
    <property type="match status" value="1"/>
</dbReference>
<gene>
    <name evidence="1" type="ORF">DCO56_28575</name>
</gene>
<dbReference type="RefSeq" id="WP_108637083.1">
    <property type="nucleotide sequence ID" value="NZ_QCXX01000012.1"/>
</dbReference>
<comment type="caution">
    <text evidence="1">The sequence shown here is derived from an EMBL/GenBank/DDBJ whole genome shotgun (WGS) entry which is preliminary data.</text>
</comment>
<proteinExistence type="predicted"/>
<accession>A0A363NKF8</accession>
<keyword evidence="2" id="KW-1185">Reference proteome</keyword>
<evidence type="ECO:0000313" key="2">
    <source>
        <dbReference type="Proteomes" id="UP000250831"/>
    </source>
</evidence>
<sequence length="585" mass="66591">MKLITYTFTILSFGMLASCGSGSDTKKALADTTSNASFKAYEDRFIEQLWKENPEWATQVGFHRYDSLLTIPDAKSRASRLEFSKQQLDQLKSFDLHDLNLSQQTDYHLIQNYLESNVWSIEKERAYEWNPSAYNVSGTIAFMLAENYAPLHDRLHAIEQRMAKIPAYYEAAKGQIKSPALVLTDLAIQQNLGGLSVFETDLRDSLKKSNLPATEKAAIQTKADQAVKAIKGFVTYLKETSNPSPRSFRLGKELYDQKFKFDIQSGSTAAEIYDAARARKRYLHTEMHKISKQLWPKYFGKAVQPTDSLVLIRKMIDTLSVNHVKAEDFQSAIEAQIPKLVEFVKKKDLLYIDDSKPLVVRKEPAYMAGVAGASISAPGPYDKGGNTYYNVGSLVGWTKEASESYLREYNHYILQILNIHEAIPGHYTQLVYANQSPSLIKSVLGNGAMIEGWAVYTEQMMLENGYGDNAPEMWLMWYKWHLRTVCNAILDYSVHVKNMSEKDAMHLLVDEAFQQQAEAAGKWKRVSVSSVQLTSYFTGYKEIYDLREAVKKEEGAQFKLKAFNEKFLSFGNSPVKYIREMMLKK</sequence>
<dbReference type="EMBL" id="QCXX01000012">
    <property type="protein sequence ID" value="PUV21187.1"/>
    <property type="molecule type" value="Genomic_DNA"/>
</dbReference>
<organism evidence="1 2">
    <name type="scientific">Sphingobacterium athyrii</name>
    <dbReference type="NCBI Taxonomy" id="2152717"/>
    <lineage>
        <taxon>Bacteria</taxon>
        <taxon>Pseudomonadati</taxon>
        <taxon>Bacteroidota</taxon>
        <taxon>Sphingobacteriia</taxon>
        <taxon>Sphingobacteriales</taxon>
        <taxon>Sphingobacteriaceae</taxon>
        <taxon>Sphingobacterium</taxon>
    </lineage>
</organism>
<evidence type="ECO:0000313" key="1">
    <source>
        <dbReference type="EMBL" id="PUV21187.1"/>
    </source>
</evidence>
<protein>
    <submittedName>
        <fullName evidence="1">DUF885 domain-containing protein</fullName>
    </submittedName>
</protein>
<dbReference type="AlphaFoldDB" id="A0A363NKF8"/>
<dbReference type="PROSITE" id="PS51257">
    <property type="entry name" value="PROKAR_LIPOPROTEIN"/>
    <property type="match status" value="1"/>
</dbReference>